<dbReference type="InterPro" id="IPR018062">
    <property type="entry name" value="HTH_AraC-typ_CS"/>
</dbReference>
<dbReference type="Pfam" id="PF02518">
    <property type="entry name" value="HATPase_c"/>
    <property type="match status" value="1"/>
</dbReference>
<dbReference type="InterPro" id="IPR001789">
    <property type="entry name" value="Sig_transdc_resp-reg_receiver"/>
</dbReference>
<keyword evidence="5" id="KW-0418">Kinase</keyword>
<organism evidence="14 15">
    <name type="scientific">Hallella mizrahii</name>
    <dbReference type="NCBI Taxonomy" id="2606637"/>
    <lineage>
        <taxon>Bacteria</taxon>
        <taxon>Pseudomonadati</taxon>
        <taxon>Bacteroidota</taxon>
        <taxon>Bacteroidia</taxon>
        <taxon>Bacteroidales</taxon>
        <taxon>Prevotellaceae</taxon>
        <taxon>Hallella</taxon>
    </lineage>
</organism>
<evidence type="ECO:0000259" key="13">
    <source>
        <dbReference type="PROSITE" id="PS50110"/>
    </source>
</evidence>
<dbReference type="InterPro" id="IPR036097">
    <property type="entry name" value="HisK_dim/P_sf"/>
</dbReference>
<dbReference type="EMBL" id="VUNG01000041">
    <property type="protein sequence ID" value="MST85544.1"/>
    <property type="molecule type" value="Genomic_DNA"/>
</dbReference>
<dbReference type="Gene3D" id="1.10.287.130">
    <property type="match status" value="1"/>
</dbReference>
<reference evidence="14 15" key="1">
    <citation type="submission" date="2019-08" db="EMBL/GenBank/DDBJ databases">
        <title>In-depth cultivation of the pig gut microbiome towards novel bacterial diversity and tailored functional studies.</title>
        <authorList>
            <person name="Wylensek D."/>
            <person name="Hitch T.C.A."/>
            <person name="Clavel T."/>
        </authorList>
    </citation>
    <scope>NUCLEOTIDE SEQUENCE [LARGE SCALE GENOMIC DNA]</scope>
    <source>
        <strain evidence="14 15">LKV-178-WT-2A</strain>
    </source>
</reference>
<dbReference type="Gene3D" id="2.130.10.10">
    <property type="entry name" value="YVTN repeat-like/Quinoprotein amine dehydrogenase"/>
    <property type="match status" value="2"/>
</dbReference>
<dbReference type="InterPro" id="IPR011110">
    <property type="entry name" value="Reg_prop"/>
</dbReference>
<evidence type="ECO:0000256" key="2">
    <source>
        <dbReference type="ARBA" id="ARBA00012438"/>
    </source>
</evidence>
<feature type="modified residue" description="4-aspartylphosphate" evidence="9">
    <location>
        <position position="1106"/>
    </location>
</feature>
<gene>
    <name evidence="14" type="ORF">FYJ73_12850</name>
</gene>
<keyword evidence="3 9" id="KW-0597">Phosphoprotein</keyword>
<feature type="domain" description="Response regulatory" evidence="13">
    <location>
        <begin position="1058"/>
        <end position="1173"/>
    </location>
</feature>
<evidence type="ECO:0000313" key="15">
    <source>
        <dbReference type="Proteomes" id="UP000438914"/>
    </source>
</evidence>
<dbReference type="InterPro" id="IPR011006">
    <property type="entry name" value="CheY-like_superfamily"/>
</dbReference>
<keyword evidence="4" id="KW-0808">Transferase</keyword>
<dbReference type="Gene3D" id="2.60.40.10">
    <property type="entry name" value="Immunoglobulins"/>
    <property type="match status" value="1"/>
</dbReference>
<dbReference type="Gene3D" id="1.10.10.60">
    <property type="entry name" value="Homeodomain-like"/>
    <property type="match status" value="1"/>
</dbReference>
<dbReference type="Pfam" id="PF12833">
    <property type="entry name" value="HTH_18"/>
    <property type="match status" value="1"/>
</dbReference>
<dbReference type="SUPFAM" id="SSF63829">
    <property type="entry name" value="Calcium-dependent phosphotriesterase"/>
    <property type="match status" value="1"/>
</dbReference>
<evidence type="ECO:0000256" key="10">
    <source>
        <dbReference type="SAM" id="Coils"/>
    </source>
</evidence>
<feature type="coiled-coil region" evidence="10">
    <location>
        <begin position="763"/>
        <end position="790"/>
    </location>
</feature>
<accession>A0A7K0KI58</accession>
<dbReference type="InterPro" id="IPR013783">
    <property type="entry name" value="Ig-like_fold"/>
</dbReference>
<dbReference type="Pfam" id="PF00072">
    <property type="entry name" value="Response_reg"/>
    <property type="match status" value="1"/>
</dbReference>
<dbReference type="GO" id="GO:0043565">
    <property type="term" value="F:sequence-specific DNA binding"/>
    <property type="evidence" value="ECO:0007669"/>
    <property type="project" value="InterPro"/>
</dbReference>
<evidence type="ECO:0000256" key="6">
    <source>
        <dbReference type="ARBA" id="ARBA00023015"/>
    </source>
</evidence>
<dbReference type="Gene3D" id="3.40.50.2300">
    <property type="match status" value="1"/>
</dbReference>
<feature type="domain" description="HTH araC/xylS-type" evidence="11">
    <location>
        <begin position="1205"/>
        <end position="1301"/>
    </location>
</feature>
<dbReference type="CDD" id="cd00146">
    <property type="entry name" value="PKD"/>
    <property type="match status" value="1"/>
</dbReference>
<dbReference type="Pfam" id="PF07495">
    <property type="entry name" value="Y_Y_Y"/>
    <property type="match status" value="1"/>
</dbReference>
<dbReference type="InterPro" id="IPR003594">
    <property type="entry name" value="HATPase_dom"/>
</dbReference>
<dbReference type="Pfam" id="PF00512">
    <property type="entry name" value="HisKA"/>
    <property type="match status" value="1"/>
</dbReference>
<keyword evidence="7" id="KW-0238">DNA-binding</keyword>
<dbReference type="SUPFAM" id="SSF55874">
    <property type="entry name" value="ATPase domain of HSP90 chaperone/DNA topoisomerase II/histidine kinase"/>
    <property type="match status" value="1"/>
</dbReference>
<dbReference type="InterPro" id="IPR009057">
    <property type="entry name" value="Homeodomain-like_sf"/>
</dbReference>
<dbReference type="PANTHER" id="PTHR43547">
    <property type="entry name" value="TWO-COMPONENT HISTIDINE KINASE"/>
    <property type="match status" value="1"/>
</dbReference>
<dbReference type="FunFam" id="1.10.287.130:FF:000045">
    <property type="entry name" value="Two-component system sensor histidine kinase/response regulator"/>
    <property type="match status" value="1"/>
</dbReference>
<evidence type="ECO:0000259" key="12">
    <source>
        <dbReference type="PROSITE" id="PS50109"/>
    </source>
</evidence>
<dbReference type="PRINTS" id="PR00344">
    <property type="entry name" value="BCTRLSENSOR"/>
</dbReference>
<proteinExistence type="predicted"/>
<dbReference type="Proteomes" id="UP000438914">
    <property type="component" value="Unassembled WGS sequence"/>
</dbReference>
<evidence type="ECO:0000313" key="14">
    <source>
        <dbReference type="EMBL" id="MST85544.1"/>
    </source>
</evidence>
<sequence>MTTMPGCAVATLGLPYRSLTMEEGLRSNTVRALLQDRDGFIFMGTDNGLCRYDGHAVTYYYNPLRSSDPFVSTLHAYGNGLLVGTSSGLCYFDCRTEQFSSFLPRIKTTVNQVVDDRDGNLWICTQRQGVFRYNKRTHDLRQYSFPQNGGDIRALCIGIDNQVWAYTSNGHPWLYRLNKASQRFVPAGMGHASFDGGGMSILQDNDGTLWLGSWSHGLFCMDIDGSLKQIINPTLTGVGQHIHSLLYIAPHTLLIGCDDGLIRYDILTKRWIRYPESASNSNVSNDDRFVYAVIRDREGGLWYGTFYGGVKYISPVSHRFTSFSASVGQRGNVVGRFCEDGMGHVWIGSDDGGLSCYSLSHHAMESFPAQQRLSTLNVHALWAESNALWIGTYSDGILRMDISSGSVTAVGGAGEHAVNSCYALMRDSRHRLWAGTMEDIRAYDEKARQFRPVCHTGVLTLDIDEDRKGNLWFSTQGAGLYRLDARTGRFHHYMPSQTEGSLPSSQVNNIDIDERGQLWIATSDGLCYYDARHDRFHRVDIAVPTQEINSVVCDGYTLWLGTTLGLVRYIPGEPTRIFNRYDGLVSNQFQPNAALKASDGSLFFGTVKGFSTFSSYTIQLNRMAPRVFITALSVLNQPQRVGSKLLPEALDDIRQLDLGYKDNMFTLTFSALSYCAPEKNRFAYRLDGFDKDWIEAGNRHTATYTNLPAGTYTFRVKATNNDGIWSREEARLVIVVHPPFWWSLPAKLFYLAVLLLLIYYYTQLRLRRAERRHQREMQRLSEQKAAEVRESRLRFFTMIAHEIRTPVTLIIGPLEKLMQKKEARASDDLNIIDRNAHRLLELVNQLLDFNKVEHGFELHFERQSIAAIMHAVAERFRPSMEQRGITLDVTYPPQDFLAVVDAEGLTKIISNLMTNATKYTRDRVALCCHVDAAAGCYTISVEDNGMGISQENREKIFRPFFQAKDNKPGTGIGLSIVHNLVEAHDGEIKVESEPGRGTRMIVKLPVTPLPAMTGLTEKTVKAVKVDGEAKETKAGTAADEKTVVEAKNQKEECAQQETVLIVEDDPDMSHYIAKNFQPHYQVLTAGDGREALDVLSTHAVTLIVSDWMMPEMDGAALCRSVRADARWSHIPFIMLTAKTDDASKTESMDCGADAFIEKPFSMQYLEACIRNMIAMRRRLMQRFAATPTEPVPELAKAPKDNALLRQMNEIIEENMGNSDFNVQMLAERLNISRSGLFAKVKAITDITPNEMIQIVRLRKAARLLKTKQYHVSEVAYQVGFNNPSYFSKCFQKQFGMKPGEY</sequence>
<evidence type="ECO:0000256" key="5">
    <source>
        <dbReference type="ARBA" id="ARBA00022777"/>
    </source>
</evidence>
<keyword evidence="8" id="KW-0804">Transcription</keyword>
<dbReference type="SUPFAM" id="SSF46689">
    <property type="entry name" value="Homeodomain-like"/>
    <property type="match status" value="1"/>
</dbReference>
<dbReference type="PANTHER" id="PTHR43547:SF2">
    <property type="entry name" value="HYBRID SIGNAL TRANSDUCTION HISTIDINE KINASE C"/>
    <property type="match status" value="1"/>
</dbReference>
<dbReference type="Gene3D" id="3.30.565.10">
    <property type="entry name" value="Histidine kinase-like ATPase, C-terminal domain"/>
    <property type="match status" value="1"/>
</dbReference>
<dbReference type="SUPFAM" id="SSF47384">
    <property type="entry name" value="Homodimeric domain of signal transducing histidine kinase"/>
    <property type="match status" value="1"/>
</dbReference>
<protein>
    <recommendedName>
        <fullName evidence="2">histidine kinase</fullName>
        <ecNumber evidence="2">2.7.13.3</ecNumber>
    </recommendedName>
</protein>
<dbReference type="CDD" id="cd17574">
    <property type="entry name" value="REC_OmpR"/>
    <property type="match status" value="1"/>
</dbReference>
<evidence type="ECO:0000256" key="9">
    <source>
        <dbReference type="PROSITE-ProRule" id="PRU00169"/>
    </source>
</evidence>
<evidence type="ECO:0000256" key="3">
    <source>
        <dbReference type="ARBA" id="ARBA00022553"/>
    </source>
</evidence>
<dbReference type="PROSITE" id="PS01124">
    <property type="entry name" value="HTH_ARAC_FAMILY_2"/>
    <property type="match status" value="1"/>
</dbReference>
<dbReference type="FunFam" id="3.30.565.10:FF:000006">
    <property type="entry name" value="Sensor histidine kinase WalK"/>
    <property type="match status" value="1"/>
</dbReference>
<evidence type="ECO:0000256" key="7">
    <source>
        <dbReference type="ARBA" id="ARBA00023125"/>
    </source>
</evidence>
<dbReference type="InterPro" id="IPR011123">
    <property type="entry name" value="Y_Y_Y"/>
</dbReference>
<dbReference type="PROSITE" id="PS50109">
    <property type="entry name" value="HIS_KIN"/>
    <property type="match status" value="1"/>
</dbReference>
<dbReference type="InterPro" id="IPR018060">
    <property type="entry name" value="HTH_AraC"/>
</dbReference>
<dbReference type="CDD" id="cd00082">
    <property type="entry name" value="HisKA"/>
    <property type="match status" value="1"/>
</dbReference>
<evidence type="ECO:0000259" key="11">
    <source>
        <dbReference type="PROSITE" id="PS01124"/>
    </source>
</evidence>
<dbReference type="InterPro" id="IPR036890">
    <property type="entry name" value="HATPase_C_sf"/>
</dbReference>
<keyword evidence="15" id="KW-1185">Reference proteome</keyword>
<dbReference type="EC" id="2.7.13.3" evidence="2"/>
<evidence type="ECO:0000256" key="1">
    <source>
        <dbReference type="ARBA" id="ARBA00000085"/>
    </source>
</evidence>
<comment type="caution">
    <text evidence="14">The sequence shown here is derived from an EMBL/GenBank/DDBJ whole genome shotgun (WGS) entry which is preliminary data.</text>
</comment>
<dbReference type="InterPro" id="IPR005467">
    <property type="entry name" value="His_kinase_dom"/>
</dbReference>
<dbReference type="GO" id="GO:0003700">
    <property type="term" value="F:DNA-binding transcription factor activity"/>
    <property type="evidence" value="ECO:0007669"/>
    <property type="project" value="InterPro"/>
</dbReference>
<dbReference type="SMART" id="SM00388">
    <property type="entry name" value="HisKA"/>
    <property type="match status" value="1"/>
</dbReference>
<dbReference type="SMART" id="SM00448">
    <property type="entry name" value="REC"/>
    <property type="match status" value="1"/>
</dbReference>
<dbReference type="FunFam" id="1.10.10.60:FF:000284">
    <property type="entry name" value="Two-component system sensor histidine kinase/response regulator"/>
    <property type="match status" value="1"/>
</dbReference>
<name>A0A7K0KI58_9BACT</name>
<dbReference type="InterPro" id="IPR003661">
    <property type="entry name" value="HisK_dim/P_dom"/>
</dbReference>
<feature type="domain" description="Histidine kinase" evidence="12">
    <location>
        <begin position="798"/>
        <end position="1008"/>
    </location>
</feature>
<dbReference type="InterPro" id="IPR015943">
    <property type="entry name" value="WD40/YVTN_repeat-like_dom_sf"/>
</dbReference>
<evidence type="ECO:0000256" key="4">
    <source>
        <dbReference type="ARBA" id="ARBA00022679"/>
    </source>
</evidence>
<dbReference type="Pfam" id="PF07494">
    <property type="entry name" value="Reg_prop"/>
    <property type="match status" value="1"/>
</dbReference>
<dbReference type="FunFam" id="2.60.40.10:FF:000791">
    <property type="entry name" value="Two-component system sensor histidine kinase/response regulator"/>
    <property type="match status" value="1"/>
</dbReference>
<dbReference type="InterPro" id="IPR004358">
    <property type="entry name" value="Sig_transdc_His_kin-like_C"/>
</dbReference>
<dbReference type="SMART" id="SM00342">
    <property type="entry name" value="HTH_ARAC"/>
    <property type="match status" value="1"/>
</dbReference>
<dbReference type="SUPFAM" id="SSF52172">
    <property type="entry name" value="CheY-like"/>
    <property type="match status" value="1"/>
</dbReference>
<comment type="catalytic activity">
    <reaction evidence="1">
        <text>ATP + protein L-histidine = ADP + protein N-phospho-L-histidine.</text>
        <dbReference type="EC" id="2.7.13.3"/>
    </reaction>
</comment>
<dbReference type="PROSITE" id="PS50110">
    <property type="entry name" value="RESPONSE_REGULATORY"/>
    <property type="match status" value="1"/>
</dbReference>
<keyword evidence="6" id="KW-0805">Transcription regulation</keyword>
<dbReference type="SUPFAM" id="SSF101898">
    <property type="entry name" value="NHL repeat"/>
    <property type="match status" value="1"/>
</dbReference>
<evidence type="ECO:0000256" key="8">
    <source>
        <dbReference type="ARBA" id="ARBA00023163"/>
    </source>
</evidence>
<dbReference type="GO" id="GO:0000155">
    <property type="term" value="F:phosphorelay sensor kinase activity"/>
    <property type="evidence" value="ECO:0007669"/>
    <property type="project" value="InterPro"/>
</dbReference>
<dbReference type="SMART" id="SM00387">
    <property type="entry name" value="HATPase_c"/>
    <property type="match status" value="1"/>
</dbReference>
<keyword evidence="10" id="KW-0175">Coiled coil</keyword>
<dbReference type="PROSITE" id="PS00041">
    <property type="entry name" value="HTH_ARAC_FAMILY_1"/>
    <property type="match status" value="1"/>
</dbReference>